<sequence>MAAGTICLLLLTLWVPMAPDTQGTDDSSFISVPCGLTTARNRIKGGKIAAQGTWPWMGSLQKGDVHVCGVTLLSQSWALTASHCFHHEFTNPSLWKVQFGDTLAVLPSWAWGRQLNRYRLQSIISYPLQHEATITDIVLLRLSSNVRFSRYIYPVCVKNTSAEFINREDCWITGWGMTESGMVPNQGPLVQAQVSVLNESRCEYLWHKPTYRDLQSQFCAGTEDGSRDSCWGDSGGPLVCEDQGHWVQVGVVSRGEGCAVPNRPGIYVNVSDYFYWIKQVLDGGPGPTAPGPALLLPLLCAVASLPLPLWP</sequence>
<evidence type="ECO:0000313" key="9">
    <source>
        <dbReference type="RefSeq" id="XP_060028568.1"/>
    </source>
</evidence>
<dbReference type="PROSITE" id="PS00135">
    <property type="entry name" value="TRYPSIN_SER"/>
    <property type="match status" value="1"/>
</dbReference>
<dbReference type="PROSITE" id="PS50240">
    <property type="entry name" value="TRYPSIN_DOM"/>
    <property type="match status" value="1"/>
</dbReference>
<name>A0ABM3VW61_ERIEU</name>
<dbReference type="InterPro" id="IPR043504">
    <property type="entry name" value="Peptidase_S1_PA_chymotrypsin"/>
</dbReference>
<feature type="signal peptide" evidence="6">
    <location>
        <begin position="1"/>
        <end position="23"/>
    </location>
</feature>
<dbReference type="Proteomes" id="UP001652624">
    <property type="component" value="Chromosome 15"/>
</dbReference>
<keyword evidence="3 5" id="KW-0720">Serine protease</keyword>
<organism evidence="8 9">
    <name type="scientific">Erinaceus europaeus</name>
    <name type="common">Western European hedgehog</name>
    <dbReference type="NCBI Taxonomy" id="9365"/>
    <lineage>
        <taxon>Eukaryota</taxon>
        <taxon>Metazoa</taxon>
        <taxon>Chordata</taxon>
        <taxon>Craniata</taxon>
        <taxon>Vertebrata</taxon>
        <taxon>Euteleostomi</taxon>
        <taxon>Mammalia</taxon>
        <taxon>Eutheria</taxon>
        <taxon>Laurasiatheria</taxon>
        <taxon>Eulipotyphla</taxon>
        <taxon>Erinaceidae</taxon>
        <taxon>Erinaceinae</taxon>
        <taxon>Erinaceus</taxon>
    </lineage>
</organism>
<dbReference type="SMART" id="SM00020">
    <property type="entry name" value="Tryp_SPc"/>
    <property type="match status" value="1"/>
</dbReference>
<evidence type="ECO:0000313" key="8">
    <source>
        <dbReference type="Proteomes" id="UP001652624"/>
    </source>
</evidence>
<dbReference type="InterPro" id="IPR033116">
    <property type="entry name" value="TRYPSIN_SER"/>
</dbReference>
<feature type="chain" id="PRO_5046454009" evidence="6">
    <location>
        <begin position="24"/>
        <end position="311"/>
    </location>
</feature>
<keyword evidence="8" id="KW-1185">Reference proteome</keyword>
<dbReference type="SUPFAM" id="SSF50494">
    <property type="entry name" value="Trypsin-like serine proteases"/>
    <property type="match status" value="1"/>
</dbReference>
<evidence type="ECO:0000256" key="4">
    <source>
        <dbReference type="ARBA" id="ARBA00023157"/>
    </source>
</evidence>
<keyword evidence="6" id="KW-0732">Signal</keyword>
<dbReference type="PANTHER" id="PTHR24252:SF17">
    <property type="entry name" value="SUPPRESSOR OF TUMORIGENICITY 14 PROTEIN HOMOLOG-RELATED"/>
    <property type="match status" value="1"/>
</dbReference>
<evidence type="ECO:0000256" key="3">
    <source>
        <dbReference type="ARBA" id="ARBA00022825"/>
    </source>
</evidence>
<keyword evidence="1 5" id="KW-0645">Protease</keyword>
<dbReference type="InterPro" id="IPR018114">
    <property type="entry name" value="TRYPSIN_HIS"/>
</dbReference>
<proteinExistence type="predicted"/>
<evidence type="ECO:0000256" key="5">
    <source>
        <dbReference type="RuleBase" id="RU363034"/>
    </source>
</evidence>
<evidence type="ECO:0000256" key="2">
    <source>
        <dbReference type="ARBA" id="ARBA00022801"/>
    </source>
</evidence>
<dbReference type="CDD" id="cd00190">
    <property type="entry name" value="Tryp_SPc"/>
    <property type="match status" value="1"/>
</dbReference>
<dbReference type="RefSeq" id="XP_060028568.1">
    <property type="nucleotide sequence ID" value="XM_060172585.1"/>
</dbReference>
<dbReference type="PROSITE" id="PS00134">
    <property type="entry name" value="TRYPSIN_HIS"/>
    <property type="match status" value="1"/>
</dbReference>
<dbReference type="InterPro" id="IPR009003">
    <property type="entry name" value="Peptidase_S1_PA"/>
</dbReference>
<protein>
    <submittedName>
        <fullName evidence="9">Testisin-like</fullName>
    </submittedName>
</protein>
<dbReference type="PRINTS" id="PR00722">
    <property type="entry name" value="CHYMOTRYPSIN"/>
</dbReference>
<keyword evidence="4" id="KW-1015">Disulfide bond</keyword>
<dbReference type="PANTHER" id="PTHR24252">
    <property type="entry name" value="ACROSIN-RELATED"/>
    <property type="match status" value="1"/>
</dbReference>
<dbReference type="InterPro" id="IPR001314">
    <property type="entry name" value="Peptidase_S1A"/>
</dbReference>
<evidence type="ECO:0000256" key="1">
    <source>
        <dbReference type="ARBA" id="ARBA00022670"/>
    </source>
</evidence>
<evidence type="ECO:0000259" key="7">
    <source>
        <dbReference type="PROSITE" id="PS50240"/>
    </source>
</evidence>
<keyword evidence="2 5" id="KW-0378">Hydrolase</keyword>
<accession>A0ABM3VW61</accession>
<evidence type="ECO:0000256" key="6">
    <source>
        <dbReference type="SAM" id="SignalP"/>
    </source>
</evidence>
<reference evidence="9" key="1">
    <citation type="submission" date="2025-08" db="UniProtKB">
        <authorList>
            <consortium name="RefSeq"/>
        </authorList>
    </citation>
    <scope>IDENTIFICATION</scope>
</reference>
<feature type="domain" description="Peptidase S1" evidence="7">
    <location>
        <begin position="43"/>
        <end position="282"/>
    </location>
</feature>
<dbReference type="Gene3D" id="2.40.10.10">
    <property type="entry name" value="Trypsin-like serine proteases"/>
    <property type="match status" value="1"/>
</dbReference>
<gene>
    <name evidence="9" type="primary">LOC103127226</name>
</gene>
<dbReference type="GeneID" id="103127226"/>
<dbReference type="InterPro" id="IPR001254">
    <property type="entry name" value="Trypsin_dom"/>
</dbReference>
<dbReference type="Pfam" id="PF00089">
    <property type="entry name" value="Trypsin"/>
    <property type="match status" value="1"/>
</dbReference>